<keyword evidence="7" id="KW-0677">Repeat</keyword>
<comment type="pathway">
    <text evidence="1">Amino-acid biosynthesis; L-cysteine biosynthesis; L-cysteine from L-serine: step 1/2.</text>
</comment>
<dbReference type="GO" id="GO:0006535">
    <property type="term" value="P:cysteine biosynthetic process from serine"/>
    <property type="evidence" value="ECO:0007669"/>
    <property type="project" value="InterPro"/>
</dbReference>
<dbReference type="InterPro" id="IPR005881">
    <property type="entry name" value="Ser_O-AcTrfase"/>
</dbReference>
<keyword evidence="13" id="KW-1185">Reference proteome</keyword>
<comment type="catalytic activity">
    <reaction evidence="10 11">
        <text>L-serine + acetyl-CoA = O-acetyl-L-serine + CoA</text>
        <dbReference type="Rhea" id="RHEA:24560"/>
        <dbReference type="ChEBI" id="CHEBI:33384"/>
        <dbReference type="ChEBI" id="CHEBI:57287"/>
        <dbReference type="ChEBI" id="CHEBI:57288"/>
        <dbReference type="ChEBI" id="CHEBI:58340"/>
        <dbReference type="EC" id="2.3.1.30"/>
    </reaction>
</comment>
<dbReference type="Gene3D" id="1.10.3130.10">
    <property type="entry name" value="serine acetyltransferase, domain 1"/>
    <property type="match status" value="1"/>
</dbReference>
<dbReference type="STRING" id="1423778.FC70_GL000063"/>
<dbReference type="PIRSF" id="PIRSF000441">
    <property type="entry name" value="CysE"/>
    <property type="match status" value="1"/>
</dbReference>
<evidence type="ECO:0000256" key="2">
    <source>
        <dbReference type="ARBA" id="ARBA00007274"/>
    </source>
</evidence>
<sequence>MFSAAKYIVNNDPAARNIWEVMLTYSGFHALAYYRVSHWLYQRQDYLLAAIVAHLGKRTSGVEIHPGAQIGKHVFIDHGMGVVIGETAVIGDFVTILHGVTLGSRRTVAGKRHPQVGNHVLIGANAMLLGPIEIGAFAKIGAGSVVLDDVVSNTTVVGNPALQVQQHQFHTVTKHN</sequence>
<dbReference type="OrthoDB" id="9801456at2"/>
<organism evidence="12 13">
    <name type="scientific">Paucilactobacillus oligofermentans DSM 15707 = LMG 22743</name>
    <dbReference type="NCBI Taxonomy" id="1423778"/>
    <lineage>
        <taxon>Bacteria</taxon>
        <taxon>Bacillati</taxon>
        <taxon>Bacillota</taxon>
        <taxon>Bacilli</taxon>
        <taxon>Lactobacillales</taxon>
        <taxon>Lactobacillaceae</taxon>
        <taxon>Paucilactobacillus</taxon>
    </lineage>
</organism>
<evidence type="ECO:0000256" key="1">
    <source>
        <dbReference type="ARBA" id="ARBA00004876"/>
    </source>
</evidence>
<dbReference type="InterPro" id="IPR042122">
    <property type="entry name" value="Ser_AcTrfase_N_sf"/>
</dbReference>
<dbReference type="GO" id="GO:0009001">
    <property type="term" value="F:serine O-acetyltransferase activity"/>
    <property type="evidence" value="ECO:0007669"/>
    <property type="project" value="UniProtKB-EC"/>
</dbReference>
<dbReference type="EC" id="2.3.1.30" evidence="3 11"/>
<keyword evidence="9 11" id="KW-0012">Acyltransferase</keyword>
<name>A0A0R1RM61_9LACO</name>
<evidence type="ECO:0000256" key="9">
    <source>
        <dbReference type="ARBA" id="ARBA00023315"/>
    </source>
</evidence>
<accession>A0A0R1RM61</accession>
<dbReference type="GO" id="GO:0005737">
    <property type="term" value="C:cytoplasm"/>
    <property type="evidence" value="ECO:0007669"/>
    <property type="project" value="InterPro"/>
</dbReference>
<evidence type="ECO:0000256" key="10">
    <source>
        <dbReference type="ARBA" id="ARBA00049486"/>
    </source>
</evidence>
<dbReference type="InterPro" id="IPR018357">
    <property type="entry name" value="Hexapep_transf_CS"/>
</dbReference>
<evidence type="ECO:0000256" key="5">
    <source>
        <dbReference type="ARBA" id="ARBA00022605"/>
    </source>
</evidence>
<evidence type="ECO:0000256" key="4">
    <source>
        <dbReference type="ARBA" id="ARBA00018522"/>
    </source>
</evidence>
<dbReference type="NCBIfam" id="TIGR01172">
    <property type="entry name" value="cysE"/>
    <property type="match status" value="1"/>
</dbReference>
<keyword evidence="6 11" id="KW-0808">Transferase</keyword>
<evidence type="ECO:0000256" key="8">
    <source>
        <dbReference type="ARBA" id="ARBA00023192"/>
    </source>
</evidence>
<proteinExistence type="inferred from homology"/>
<dbReference type="FunFam" id="2.160.10.10:FF:000007">
    <property type="entry name" value="Serine acetyltransferase"/>
    <property type="match status" value="1"/>
</dbReference>
<keyword evidence="5" id="KW-0028">Amino-acid biosynthesis</keyword>
<protein>
    <recommendedName>
        <fullName evidence="4 11">Serine acetyltransferase</fullName>
        <ecNumber evidence="3 11">2.3.1.30</ecNumber>
    </recommendedName>
</protein>
<evidence type="ECO:0000256" key="11">
    <source>
        <dbReference type="PIRNR" id="PIRNR000441"/>
    </source>
</evidence>
<comment type="caution">
    <text evidence="12">The sequence shown here is derived from an EMBL/GenBank/DDBJ whole genome shotgun (WGS) entry which is preliminary data.</text>
</comment>
<dbReference type="PANTHER" id="PTHR42811">
    <property type="entry name" value="SERINE ACETYLTRANSFERASE"/>
    <property type="match status" value="1"/>
</dbReference>
<gene>
    <name evidence="12" type="ORF">FC70_GL000063</name>
</gene>
<dbReference type="InterPro" id="IPR053376">
    <property type="entry name" value="Serine_acetyltransferase"/>
</dbReference>
<evidence type="ECO:0000256" key="6">
    <source>
        <dbReference type="ARBA" id="ARBA00022679"/>
    </source>
</evidence>
<evidence type="ECO:0000313" key="12">
    <source>
        <dbReference type="EMBL" id="KRL58175.1"/>
    </source>
</evidence>
<comment type="similarity">
    <text evidence="2 11">Belongs to the transferase hexapeptide repeat family.</text>
</comment>
<evidence type="ECO:0000256" key="7">
    <source>
        <dbReference type="ARBA" id="ARBA00022737"/>
    </source>
</evidence>
<dbReference type="PROSITE" id="PS00101">
    <property type="entry name" value="HEXAPEP_TRANSFERASES"/>
    <property type="match status" value="1"/>
</dbReference>
<evidence type="ECO:0000313" key="13">
    <source>
        <dbReference type="Proteomes" id="UP000051697"/>
    </source>
</evidence>
<dbReference type="AlphaFoldDB" id="A0A0R1RM61"/>
<evidence type="ECO:0000256" key="3">
    <source>
        <dbReference type="ARBA" id="ARBA00013266"/>
    </source>
</evidence>
<dbReference type="NCBIfam" id="NF041874">
    <property type="entry name" value="EPS_EpsC"/>
    <property type="match status" value="1"/>
</dbReference>
<dbReference type="CDD" id="cd03354">
    <property type="entry name" value="LbH_SAT"/>
    <property type="match status" value="1"/>
</dbReference>
<keyword evidence="8" id="KW-0198">Cysteine biosynthesis</keyword>
<dbReference type="RefSeq" id="WP_057889031.1">
    <property type="nucleotide sequence ID" value="NZ_AZFE01000001.1"/>
</dbReference>
<dbReference type="InterPro" id="IPR001451">
    <property type="entry name" value="Hexapep"/>
</dbReference>
<dbReference type="UniPathway" id="UPA00136">
    <property type="reaction ID" value="UER00199"/>
</dbReference>
<dbReference type="Gene3D" id="2.160.10.10">
    <property type="entry name" value="Hexapeptide repeat proteins"/>
    <property type="match status" value="1"/>
</dbReference>
<dbReference type="PATRIC" id="fig|1423778.4.peg.73"/>
<dbReference type="Pfam" id="PF00132">
    <property type="entry name" value="Hexapep"/>
    <property type="match status" value="1"/>
</dbReference>
<dbReference type="InterPro" id="IPR011004">
    <property type="entry name" value="Trimer_LpxA-like_sf"/>
</dbReference>
<reference evidence="12 13" key="1">
    <citation type="journal article" date="2015" name="Genome Announc.">
        <title>Expanding the biotechnology potential of lactobacilli through comparative genomics of 213 strains and associated genera.</title>
        <authorList>
            <person name="Sun Z."/>
            <person name="Harris H.M."/>
            <person name="McCann A."/>
            <person name="Guo C."/>
            <person name="Argimon S."/>
            <person name="Zhang W."/>
            <person name="Yang X."/>
            <person name="Jeffery I.B."/>
            <person name="Cooney J.C."/>
            <person name="Kagawa T.F."/>
            <person name="Liu W."/>
            <person name="Song Y."/>
            <person name="Salvetti E."/>
            <person name="Wrobel A."/>
            <person name="Rasinkangas P."/>
            <person name="Parkhill J."/>
            <person name="Rea M.C."/>
            <person name="O'Sullivan O."/>
            <person name="Ritari J."/>
            <person name="Douillard F.P."/>
            <person name="Paul Ross R."/>
            <person name="Yang R."/>
            <person name="Briner A.E."/>
            <person name="Felis G.E."/>
            <person name="de Vos W.M."/>
            <person name="Barrangou R."/>
            <person name="Klaenhammer T.R."/>
            <person name="Caufield P.W."/>
            <person name="Cui Y."/>
            <person name="Zhang H."/>
            <person name="O'Toole P.W."/>
        </authorList>
    </citation>
    <scope>NUCLEOTIDE SEQUENCE [LARGE SCALE GENOMIC DNA]</scope>
    <source>
        <strain evidence="12 13">DSM 15707</strain>
    </source>
</reference>
<dbReference type="InterPro" id="IPR045304">
    <property type="entry name" value="LbH_SAT"/>
</dbReference>
<dbReference type="SUPFAM" id="SSF51161">
    <property type="entry name" value="Trimeric LpxA-like enzymes"/>
    <property type="match status" value="1"/>
</dbReference>
<dbReference type="EMBL" id="AZFE01000001">
    <property type="protein sequence ID" value="KRL58175.1"/>
    <property type="molecule type" value="Genomic_DNA"/>
</dbReference>
<dbReference type="KEGG" id="lol:LACOL_1548"/>
<dbReference type="Proteomes" id="UP000051697">
    <property type="component" value="Unassembled WGS sequence"/>
</dbReference>